<dbReference type="EMBL" id="JBJQND010000017">
    <property type="protein sequence ID" value="KAL3841665.1"/>
    <property type="molecule type" value="Genomic_DNA"/>
</dbReference>
<gene>
    <name evidence="1" type="ORF">ACJMK2_019779</name>
</gene>
<sequence>MTFLEISRLSKTLNTCKKRQPAEDVYNGNLADHILNVESKIYSQHHLNRVVRHVDSGPPIILYTDAQIQNIKRLCCTMDGTVLGVDKTFKLGGMYLTPTVLKTEHFYELIPKSLLLLFAPFSTS</sequence>
<proteinExistence type="predicted"/>
<reference evidence="1 2" key="1">
    <citation type="submission" date="2024-11" db="EMBL/GenBank/DDBJ databases">
        <title>Chromosome-level genome assembly of the freshwater bivalve Anodonta woodiana.</title>
        <authorList>
            <person name="Chen X."/>
        </authorList>
    </citation>
    <scope>NUCLEOTIDE SEQUENCE [LARGE SCALE GENOMIC DNA]</scope>
    <source>
        <strain evidence="1">MN2024</strain>
        <tissue evidence="1">Gills</tissue>
    </source>
</reference>
<accession>A0ABD3TY16</accession>
<dbReference type="AlphaFoldDB" id="A0ABD3TY16"/>
<comment type="caution">
    <text evidence="1">The sequence shown here is derived from an EMBL/GenBank/DDBJ whole genome shotgun (WGS) entry which is preliminary data.</text>
</comment>
<evidence type="ECO:0000313" key="1">
    <source>
        <dbReference type="EMBL" id="KAL3841665.1"/>
    </source>
</evidence>
<protein>
    <submittedName>
        <fullName evidence="1">Uncharacterized protein</fullName>
    </submittedName>
</protein>
<keyword evidence="2" id="KW-1185">Reference proteome</keyword>
<name>A0ABD3TY16_SINWO</name>
<evidence type="ECO:0000313" key="2">
    <source>
        <dbReference type="Proteomes" id="UP001634394"/>
    </source>
</evidence>
<dbReference type="Proteomes" id="UP001634394">
    <property type="component" value="Unassembled WGS sequence"/>
</dbReference>
<organism evidence="1 2">
    <name type="scientific">Sinanodonta woodiana</name>
    <name type="common">Chinese pond mussel</name>
    <name type="synonym">Anodonta woodiana</name>
    <dbReference type="NCBI Taxonomy" id="1069815"/>
    <lineage>
        <taxon>Eukaryota</taxon>
        <taxon>Metazoa</taxon>
        <taxon>Spiralia</taxon>
        <taxon>Lophotrochozoa</taxon>
        <taxon>Mollusca</taxon>
        <taxon>Bivalvia</taxon>
        <taxon>Autobranchia</taxon>
        <taxon>Heteroconchia</taxon>
        <taxon>Palaeoheterodonta</taxon>
        <taxon>Unionida</taxon>
        <taxon>Unionoidea</taxon>
        <taxon>Unionidae</taxon>
        <taxon>Unioninae</taxon>
        <taxon>Sinanodonta</taxon>
    </lineage>
</organism>